<evidence type="ECO:0000256" key="1">
    <source>
        <dbReference type="SAM" id="MobiDB-lite"/>
    </source>
</evidence>
<organism evidence="2">
    <name type="scientific">Tetraselmis sp. GSL018</name>
    <dbReference type="NCBI Taxonomy" id="582737"/>
    <lineage>
        <taxon>Eukaryota</taxon>
        <taxon>Viridiplantae</taxon>
        <taxon>Chlorophyta</taxon>
        <taxon>core chlorophytes</taxon>
        <taxon>Chlorodendrophyceae</taxon>
        <taxon>Chlorodendrales</taxon>
        <taxon>Chlorodendraceae</taxon>
        <taxon>Tetraselmis</taxon>
    </lineage>
</organism>
<dbReference type="AlphaFoldDB" id="A0A061RAP0"/>
<evidence type="ECO:0000313" key="2">
    <source>
        <dbReference type="EMBL" id="JAC67834.1"/>
    </source>
</evidence>
<gene>
    <name evidence="2" type="ORF">TSPGSL018_10130</name>
</gene>
<dbReference type="EMBL" id="GBEZ01018617">
    <property type="protein sequence ID" value="JAC67834.1"/>
    <property type="molecule type" value="Transcribed_RNA"/>
</dbReference>
<proteinExistence type="predicted"/>
<reference evidence="2" key="1">
    <citation type="submission" date="2014-05" db="EMBL/GenBank/DDBJ databases">
        <title>The transcriptome of the halophilic microalga Tetraselmis sp. GSL018 isolated from the Great Salt Lake, Utah.</title>
        <authorList>
            <person name="Jinkerson R.E."/>
            <person name="D'Adamo S."/>
            <person name="Posewitz M.C."/>
        </authorList>
    </citation>
    <scope>NUCLEOTIDE SEQUENCE</scope>
    <source>
        <strain evidence="2">GSL018</strain>
    </source>
</reference>
<accession>A0A061RAP0</accession>
<feature type="region of interest" description="Disordered" evidence="1">
    <location>
        <begin position="121"/>
        <end position="154"/>
    </location>
</feature>
<feature type="non-terminal residue" evidence="2">
    <location>
        <position position="1"/>
    </location>
</feature>
<feature type="compositionally biased region" description="Basic and acidic residues" evidence="1">
    <location>
        <begin position="139"/>
        <end position="150"/>
    </location>
</feature>
<protein>
    <submittedName>
        <fullName evidence="2">Uncharacterized protein</fullName>
    </submittedName>
</protein>
<name>A0A061RAP0_9CHLO</name>
<sequence length="195" mass="21334">LKSWYSDGDFDISDMGLRTPSVGLWKVLLEDEEVAGVAGQKEACQLRLPWARSLTGSTCTNLTGSTYTTEFNTQNTTECRSPFPKPAAFSTSDGNPCEITAPNIEAPVDPESHLCDIPVESERSSGADDVYETQSIRDNLPEQRYGEDFAPRTPGTVQYSVSLNTPQAPKKAKRTLNIGEIKPIPFNIEQVPCAC</sequence>